<dbReference type="EMBL" id="BDUD01000001">
    <property type="protein sequence ID" value="GBG20484.1"/>
    <property type="molecule type" value="Genomic_DNA"/>
</dbReference>
<dbReference type="InterPro" id="IPR035093">
    <property type="entry name" value="RelE/ParE_toxin_dom_sf"/>
</dbReference>
<gene>
    <name evidence="2" type="ORF">NIES4072_41630</name>
</gene>
<evidence type="ECO:0008006" key="4">
    <source>
        <dbReference type="Google" id="ProtNLM"/>
    </source>
</evidence>
<dbReference type="Proteomes" id="UP000245124">
    <property type="component" value="Unassembled WGS sequence"/>
</dbReference>
<accession>A0A2R5FXU1</accession>
<dbReference type="InterPro" id="IPR052747">
    <property type="entry name" value="TA_system_RelE_toxin"/>
</dbReference>
<dbReference type="SUPFAM" id="SSF143011">
    <property type="entry name" value="RelE-like"/>
    <property type="match status" value="1"/>
</dbReference>
<keyword evidence="3" id="KW-1185">Reference proteome</keyword>
<dbReference type="AlphaFoldDB" id="A0A2R5FXU1"/>
<evidence type="ECO:0000256" key="1">
    <source>
        <dbReference type="ARBA" id="ARBA00022649"/>
    </source>
</evidence>
<keyword evidence="1" id="KW-1277">Toxin-antitoxin system</keyword>
<sequence>MVIKFRKKAIKFLEKANHEDVENIREQIKQIFIAIEDQGIIPFTELDIKKMKGDWEGFYRLRIGKNRIIFTVDIDSKDIEIYAIGARGDVYKNKL</sequence>
<proteinExistence type="predicted"/>
<dbReference type="RefSeq" id="WP_109010440.1">
    <property type="nucleotide sequence ID" value="NZ_BDUD01000001.1"/>
</dbReference>
<dbReference type="PANTHER" id="PTHR38813">
    <property type="match status" value="1"/>
</dbReference>
<dbReference type="PANTHER" id="PTHR38813:SF1">
    <property type="entry name" value="TOXIN RELE1-RELATED"/>
    <property type="match status" value="1"/>
</dbReference>
<dbReference type="Pfam" id="PF05016">
    <property type="entry name" value="ParE_toxin"/>
    <property type="match status" value="1"/>
</dbReference>
<name>A0A2R5FXU1_NOSCO</name>
<dbReference type="OrthoDB" id="9805098at2"/>
<dbReference type="Gene3D" id="3.30.2310.20">
    <property type="entry name" value="RelE-like"/>
    <property type="match status" value="1"/>
</dbReference>
<comment type="caution">
    <text evidence="2">The sequence shown here is derived from an EMBL/GenBank/DDBJ whole genome shotgun (WGS) entry which is preliminary data.</text>
</comment>
<dbReference type="InterPro" id="IPR007712">
    <property type="entry name" value="RelE/ParE_toxin"/>
</dbReference>
<evidence type="ECO:0000313" key="2">
    <source>
        <dbReference type="EMBL" id="GBG20484.1"/>
    </source>
</evidence>
<organism evidence="2 3">
    <name type="scientific">Nostoc commune NIES-4072</name>
    <dbReference type="NCBI Taxonomy" id="2005467"/>
    <lineage>
        <taxon>Bacteria</taxon>
        <taxon>Bacillati</taxon>
        <taxon>Cyanobacteriota</taxon>
        <taxon>Cyanophyceae</taxon>
        <taxon>Nostocales</taxon>
        <taxon>Nostocaceae</taxon>
        <taxon>Nostoc</taxon>
    </lineage>
</organism>
<protein>
    <recommendedName>
        <fullName evidence="4">Plasmid stabilization system</fullName>
    </recommendedName>
</protein>
<evidence type="ECO:0000313" key="3">
    <source>
        <dbReference type="Proteomes" id="UP000245124"/>
    </source>
</evidence>
<reference evidence="2 3" key="1">
    <citation type="submission" date="2017-06" db="EMBL/GenBank/DDBJ databases">
        <title>Genome sequencing of cyanobaciteial culture collection at National Institute for Environmental Studies (NIES).</title>
        <authorList>
            <person name="Hirose Y."/>
            <person name="Shimura Y."/>
            <person name="Fujisawa T."/>
            <person name="Nakamura Y."/>
            <person name="Kawachi M."/>
        </authorList>
    </citation>
    <scope>NUCLEOTIDE SEQUENCE [LARGE SCALE GENOMIC DNA]</scope>
    <source>
        <strain evidence="2 3">NIES-4072</strain>
    </source>
</reference>